<proteinExistence type="predicted"/>
<evidence type="ECO:0000313" key="2">
    <source>
        <dbReference type="EMBL" id="MDX8126046.1"/>
    </source>
</evidence>
<dbReference type="Pfam" id="PF09961">
    <property type="entry name" value="DUF2195"/>
    <property type="match status" value="1"/>
</dbReference>
<dbReference type="InterPro" id="IPR018696">
    <property type="entry name" value="DUF2195"/>
</dbReference>
<evidence type="ECO:0000256" key="1">
    <source>
        <dbReference type="SAM" id="SignalP"/>
    </source>
</evidence>
<reference evidence="2 3" key="1">
    <citation type="submission" date="2023-11" db="EMBL/GenBank/DDBJ databases">
        <authorList>
            <person name="Ouyang M.-Y."/>
        </authorList>
    </citation>
    <scope>NUCLEOTIDE SEQUENCE [LARGE SCALE GENOMIC DNA]</scope>
    <source>
        <strain evidence="2 3">OY6</strain>
    </source>
</reference>
<feature type="chain" id="PRO_5046747125" evidence="1">
    <location>
        <begin position="21"/>
        <end position="126"/>
    </location>
</feature>
<sequence length="126" mass="13702">MVARKISVLGVFFIVSCAIANEPESIQLNNQLSACIAVNDIQTSIENGIPVLSFDAKIIKSIAECGCKSALGSYSVMAKMAEYQSYIIVGKVAFTKSEHKYWPLSAEQGLIDKRKLEIVLSCAQPD</sequence>
<comment type="caution">
    <text evidence="2">The sequence shown here is derived from an EMBL/GenBank/DDBJ whole genome shotgun (WGS) entry which is preliminary data.</text>
</comment>
<feature type="signal peptide" evidence="1">
    <location>
        <begin position="1"/>
        <end position="20"/>
    </location>
</feature>
<dbReference type="PROSITE" id="PS51257">
    <property type="entry name" value="PROKAR_LIPOPROTEIN"/>
    <property type="match status" value="1"/>
</dbReference>
<protein>
    <submittedName>
        <fullName evidence="2">DUF2195 family protein</fullName>
    </submittedName>
</protein>
<organism evidence="2 3">
    <name type="scientific">Methylomonas defluvii</name>
    <dbReference type="NCBI Taxonomy" id="3045149"/>
    <lineage>
        <taxon>Bacteria</taxon>
        <taxon>Pseudomonadati</taxon>
        <taxon>Pseudomonadota</taxon>
        <taxon>Gammaproteobacteria</taxon>
        <taxon>Methylococcales</taxon>
        <taxon>Methylococcaceae</taxon>
        <taxon>Methylomonas</taxon>
    </lineage>
</organism>
<keyword evidence="3" id="KW-1185">Reference proteome</keyword>
<dbReference type="RefSeq" id="WP_033156071.1">
    <property type="nucleotide sequence ID" value="NZ_JAXARY010000001.1"/>
</dbReference>
<keyword evidence="1" id="KW-0732">Signal</keyword>
<dbReference type="EMBL" id="JAXARY010000001">
    <property type="protein sequence ID" value="MDX8126046.1"/>
    <property type="molecule type" value="Genomic_DNA"/>
</dbReference>
<dbReference type="Proteomes" id="UP001284537">
    <property type="component" value="Unassembled WGS sequence"/>
</dbReference>
<evidence type="ECO:0000313" key="3">
    <source>
        <dbReference type="Proteomes" id="UP001284537"/>
    </source>
</evidence>
<name>A0ABU4U9D1_9GAMM</name>
<accession>A0ABU4U9D1</accession>
<gene>
    <name evidence="2" type="ORF">QLH52_02020</name>
</gene>